<proteinExistence type="predicted"/>
<dbReference type="CDD" id="cd00037">
    <property type="entry name" value="CLECT"/>
    <property type="match status" value="2"/>
</dbReference>
<dbReference type="SUPFAM" id="SSF56436">
    <property type="entry name" value="C-type lectin-like"/>
    <property type="match status" value="2"/>
</dbReference>
<reference evidence="3" key="1">
    <citation type="submission" date="2024-02" db="UniProtKB">
        <authorList>
            <consortium name="WormBaseParasite"/>
        </authorList>
    </citation>
    <scope>IDENTIFICATION</scope>
</reference>
<dbReference type="Gene3D" id="3.10.100.10">
    <property type="entry name" value="Mannose-Binding Protein A, subunit A"/>
    <property type="match status" value="2"/>
</dbReference>
<sequence>MLELERNNKMVELALMGTRFSTKIAELNQTINFLTVGNWTYFGKTKHLYKVFDERLEFDEAQVFCVAQNGHLASIHSQEENDFVLGLVKANNVFGEESTLWIGLKRRNGKVGNPLEWTDGSAVDFTNWSSNETNPDTHGYIYDGSSGKWSLYASVRRLFVCKRKKENFDRNAELKSMLSAVKANKTTQLETDLNQRITFLAWTYFPMTNSFYKAIDRNFEHDKAEAFCVERNGHLASIHSQEENDFVWGLAKDLDSRNGFWIGLQRNPRKKFAIEWTDGSAVDFANWHNEEPDRQWQGQISGTSGTWRFTSTDFYPFICKTSSPF</sequence>
<name>A0AAF3EXS0_9BILA</name>
<keyword evidence="2" id="KW-1185">Reference proteome</keyword>
<dbReference type="InterPro" id="IPR016187">
    <property type="entry name" value="CTDL_fold"/>
</dbReference>
<dbReference type="InterPro" id="IPR016186">
    <property type="entry name" value="C-type_lectin-like/link_sf"/>
</dbReference>
<dbReference type="PANTHER" id="PTHR22803">
    <property type="entry name" value="MANNOSE, PHOSPHOLIPASE, LECTIN RECEPTOR RELATED"/>
    <property type="match status" value="1"/>
</dbReference>
<feature type="domain" description="C-type lectin" evidence="1">
    <location>
        <begin position="44"/>
        <end position="150"/>
    </location>
</feature>
<evidence type="ECO:0000313" key="3">
    <source>
        <dbReference type="WBParaSite" id="MBELARI_LOCUS18967"/>
    </source>
</evidence>
<accession>A0AAF3EXS0</accession>
<dbReference type="Pfam" id="PF00059">
    <property type="entry name" value="Lectin_C"/>
    <property type="match status" value="2"/>
</dbReference>
<dbReference type="InterPro" id="IPR001304">
    <property type="entry name" value="C-type_lectin-like"/>
</dbReference>
<dbReference type="SMART" id="SM00034">
    <property type="entry name" value="CLECT"/>
    <property type="match status" value="2"/>
</dbReference>
<dbReference type="WBParaSite" id="MBELARI_LOCUS18967">
    <property type="protein sequence ID" value="MBELARI_LOCUS18967"/>
    <property type="gene ID" value="MBELARI_LOCUS18967"/>
</dbReference>
<protein>
    <recommendedName>
        <fullName evidence="1">C-type lectin domain-containing protein</fullName>
    </recommendedName>
</protein>
<evidence type="ECO:0000259" key="1">
    <source>
        <dbReference type="PROSITE" id="PS50041"/>
    </source>
</evidence>
<feature type="domain" description="C-type lectin" evidence="1">
    <location>
        <begin position="207"/>
        <end position="308"/>
    </location>
</feature>
<dbReference type="AlphaFoldDB" id="A0AAF3EXS0"/>
<evidence type="ECO:0000313" key="2">
    <source>
        <dbReference type="Proteomes" id="UP000887575"/>
    </source>
</evidence>
<dbReference type="InterPro" id="IPR050111">
    <property type="entry name" value="C-type_lectin/snaclec_domain"/>
</dbReference>
<dbReference type="PROSITE" id="PS50041">
    <property type="entry name" value="C_TYPE_LECTIN_2"/>
    <property type="match status" value="2"/>
</dbReference>
<dbReference type="Proteomes" id="UP000887575">
    <property type="component" value="Unassembled WGS sequence"/>
</dbReference>
<organism evidence="2 3">
    <name type="scientific">Mesorhabditis belari</name>
    <dbReference type="NCBI Taxonomy" id="2138241"/>
    <lineage>
        <taxon>Eukaryota</taxon>
        <taxon>Metazoa</taxon>
        <taxon>Ecdysozoa</taxon>
        <taxon>Nematoda</taxon>
        <taxon>Chromadorea</taxon>
        <taxon>Rhabditida</taxon>
        <taxon>Rhabditina</taxon>
        <taxon>Rhabditomorpha</taxon>
        <taxon>Rhabditoidea</taxon>
        <taxon>Rhabditidae</taxon>
        <taxon>Mesorhabditinae</taxon>
        <taxon>Mesorhabditis</taxon>
    </lineage>
</organism>